<reference evidence="2 3" key="1">
    <citation type="journal article" date="2014" name="Mol. Biol. Evol.">
        <title>Massive expansion of Ubiquitination-related gene families within the Chlamydiae.</title>
        <authorList>
            <person name="Domman D."/>
            <person name="Collingro A."/>
            <person name="Lagkouvardos I."/>
            <person name="Gehre L."/>
            <person name="Weinmaier T."/>
            <person name="Rattei T."/>
            <person name="Subtil A."/>
            <person name="Horn M."/>
        </authorList>
    </citation>
    <scope>NUCLEOTIDE SEQUENCE [LARGE SCALE GENOMIC DNA]</scope>
    <source>
        <strain evidence="2 3">EI2</strain>
    </source>
</reference>
<accession>A0A0C1K198</accession>
<dbReference type="AlphaFoldDB" id="A0A0C1K198"/>
<proteinExistence type="predicted"/>
<gene>
    <name evidence="2" type="ORF">DB44_BJ00050</name>
</gene>
<name>A0A0C1K198_9BACT</name>
<dbReference type="Proteomes" id="UP000031465">
    <property type="component" value="Unassembled WGS sequence"/>
</dbReference>
<evidence type="ECO:0000313" key="3">
    <source>
        <dbReference type="Proteomes" id="UP000031465"/>
    </source>
</evidence>
<dbReference type="EMBL" id="JSAN01000033">
    <property type="protein sequence ID" value="KIC73192.1"/>
    <property type="molecule type" value="Genomic_DNA"/>
</dbReference>
<comment type="caution">
    <text evidence="2">The sequence shown here is derived from an EMBL/GenBank/DDBJ whole genome shotgun (WGS) entry which is preliminary data.</text>
</comment>
<dbReference type="PATRIC" id="fig|362787.3.peg.587"/>
<feature type="domain" description="AbiEi antitoxin N-terminal" evidence="1">
    <location>
        <begin position="6"/>
        <end position="53"/>
    </location>
</feature>
<protein>
    <recommendedName>
        <fullName evidence="1">AbiEi antitoxin N-terminal domain-containing protein</fullName>
    </recommendedName>
</protein>
<dbReference type="InterPro" id="IPR025159">
    <property type="entry name" value="AbiEi_N"/>
</dbReference>
<evidence type="ECO:0000259" key="1">
    <source>
        <dbReference type="Pfam" id="PF13338"/>
    </source>
</evidence>
<dbReference type="RefSeq" id="WP_052236300.1">
    <property type="nucleotide sequence ID" value="NZ_JSAN01000033.1"/>
</dbReference>
<dbReference type="Pfam" id="PF13338">
    <property type="entry name" value="AbiEi_4"/>
    <property type="match status" value="1"/>
</dbReference>
<evidence type="ECO:0000313" key="2">
    <source>
        <dbReference type="EMBL" id="KIC73192.1"/>
    </source>
</evidence>
<sequence length="201" mass="23268">MTAKEKAIELFKENQGLLRTAEAIRLGIHPRIIYQLRDEGLLEQLAKGVYRLVEVPDFSEPDLVLVSKKIPQAIICLISALAYHEITTQIPHFVYIAIPTKSRQSRLNYPPIRFFHYSEKVYNTGVETILIGGYPVKIFNIEKTLADCVKFRNKIGMDVVIEALKMYWQRKGTQIDKLYEYAKQNRVEKILQPIMETIVSQ</sequence>
<organism evidence="2 3">
    <name type="scientific">Candidatus Protochlamydia amoebophila</name>
    <dbReference type="NCBI Taxonomy" id="362787"/>
    <lineage>
        <taxon>Bacteria</taxon>
        <taxon>Pseudomonadati</taxon>
        <taxon>Chlamydiota</taxon>
        <taxon>Chlamydiia</taxon>
        <taxon>Parachlamydiales</taxon>
        <taxon>Parachlamydiaceae</taxon>
        <taxon>Candidatus Protochlamydia</taxon>
    </lineage>
</organism>